<gene>
    <name evidence="1" type="ORF">PHACADRAFT_256290</name>
</gene>
<sequence length="936" mass="104506">MWDFYAIQLPELSLKRAALFVRVMVVDSQPFLALLLAQLRHEDWEIRLEGILRLFRIVLDVTSTAFVAEGRQWGLSVVDVFYYFFSAMWTDDKEEIRLAVDTWSQTLLPAHHEAIMRCWNETLSRAPISEKLKLINFLCQLRSHFPAWKVLAWETIIEALLESEFMARNGHLEDGAAAAHLSLYGLSSKEGDEAQTVSDPDSFLLRAALISLSLRMIADGITVELFSLLKLKHQLLLTFGYRDVSLVPSSNGQTFYVQFGELDCFPPVALPCIADLMLVLDSAQPCDISSSAMGGPDVDDETKHSLLIGSVFVDILVDLSSHLSELGSSPPLVLKNLLKTLIIAMQKHDFDSQPLRYLHSDLRKALRCALMMYSDEGHLSLELRQLALSACQVFITRWPDIMGPFIYEAIESVTKVMVSLHYEEHPEDSLVVQSRMFLEGLMTTFYGRGILNVLFKRVLSPDFFKVLNKVLGNKPTAIGQPNLKDALLYDTLSRAPNNEGESYQTVLDNLGTFVEIVHHSAYTIDMLEFVGLSFTNIAHKVSDWTVDTFDASSLLLMSATLIQYNKSHSRIFIPQVATVLHLLLGKCRLSSAALSHVLQVTAALYRKAEQTPNLIVVTFLESVSEILSSKGKSFSSTFPAALEVVISNVGLSCIARESLLRLAEDGFLYLHSYNAMSPWHQDFVSCQAVAKIVLRAAEESMGTLRHLENNPLGVRTWNAIVLAGLSVNGSQSPSLLLRYFHAFVLPYYTSLEPLQAISEHQGLGDVESNQISRAYIAIKLWLLVVLRLLGSGLGTSSEESTDIASLHQCRMVWNELWPPFEAVVINLLHVHGAANSLLLASSSVADLFLFLHQTRIIISLETSSQVALLTQLQANSRLESKISRVLRSLTEPPPNNPIGYYVSQIAAEISAEEKLEAARLQESMKPIWDRGRRVVS</sequence>
<dbReference type="Proteomes" id="UP000008370">
    <property type="component" value="Unassembled WGS sequence"/>
</dbReference>
<name>K5UZH5_PHACS</name>
<reference evidence="1 2" key="1">
    <citation type="journal article" date="2012" name="BMC Genomics">
        <title>Comparative genomics of the white-rot fungi, Phanerochaete carnosa and P. chrysosporium, to elucidate the genetic basis of the distinct wood types they colonize.</title>
        <authorList>
            <person name="Suzuki H."/>
            <person name="MacDonald J."/>
            <person name="Syed K."/>
            <person name="Salamov A."/>
            <person name="Hori C."/>
            <person name="Aerts A."/>
            <person name="Henrissat B."/>
            <person name="Wiebenga A."/>
            <person name="vanKuyk P.A."/>
            <person name="Barry K."/>
            <person name="Lindquist E."/>
            <person name="LaButti K."/>
            <person name="Lapidus A."/>
            <person name="Lucas S."/>
            <person name="Coutinho P."/>
            <person name="Gong Y."/>
            <person name="Samejima M."/>
            <person name="Mahadevan R."/>
            <person name="Abou-Zaid M."/>
            <person name="de Vries R.P."/>
            <person name="Igarashi K."/>
            <person name="Yadav J.S."/>
            <person name="Grigoriev I.V."/>
            <person name="Master E.R."/>
        </authorList>
    </citation>
    <scope>NUCLEOTIDE SEQUENCE [LARGE SCALE GENOMIC DNA]</scope>
    <source>
        <strain evidence="1 2">HHB-10118-sp</strain>
    </source>
</reference>
<dbReference type="AlphaFoldDB" id="K5UZH5"/>
<accession>K5UZH5</accession>
<organism evidence="1 2">
    <name type="scientific">Phanerochaete carnosa (strain HHB-10118-sp)</name>
    <name type="common">White-rot fungus</name>
    <name type="synonym">Peniophora carnosa</name>
    <dbReference type="NCBI Taxonomy" id="650164"/>
    <lineage>
        <taxon>Eukaryota</taxon>
        <taxon>Fungi</taxon>
        <taxon>Dikarya</taxon>
        <taxon>Basidiomycota</taxon>
        <taxon>Agaricomycotina</taxon>
        <taxon>Agaricomycetes</taxon>
        <taxon>Polyporales</taxon>
        <taxon>Phanerochaetaceae</taxon>
        <taxon>Phanerochaete</taxon>
    </lineage>
</organism>
<dbReference type="KEGG" id="pco:PHACADRAFT_256290"/>
<dbReference type="HOGENOM" id="CLU_366035_0_0_1"/>
<dbReference type="STRING" id="650164.K5UZH5"/>
<dbReference type="OrthoDB" id="6270916at2759"/>
<dbReference type="SUPFAM" id="SSF48371">
    <property type="entry name" value="ARM repeat"/>
    <property type="match status" value="1"/>
</dbReference>
<keyword evidence="2" id="KW-1185">Reference proteome</keyword>
<proteinExistence type="predicted"/>
<dbReference type="InParanoid" id="K5UZH5"/>
<dbReference type="InterPro" id="IPR016024">
    <property type="entry name" value="ARM-type_fold"/>
</dbReference>
<dbReference type="EMBL" id="JH930472">
    <property type="protein sequence ID" value="EKM55576.1"/>
    <property type="molecule type" value="Genomic_DNA"/>
</dbReference>
<evidence type="ECO:0000313" key="2">
    <source>
        <dbReference type="Proteomes" id="UP000008370"/>
    </source>
</evidence>
<protein>
    <submittedName>
        <fullName evidence="1">Uncharacterized protein</fullName>
    </submittedName>
</protein>
<dbReference type="GeneID" id="18916539"/>
<evidence type="ECO:0000313" key="1">
    <source>
        <dbReference type="EMBL" id="EKM55576.1"/>
    </source>
</evidence>
<dbReference type="RefSeq" id="XP_007395899.1">
    <property type="nucleotide sequence ID" value="XM_007395837.1"/>
</dbReference>